<evidence type="ECO:0000313" key="8">
    <source>
        <dbReference type="Proteomes" id="UP001064933"/>
    </source>
</evidence>
<keyword evidence="4" id="KW-0819">tRNA processing</keyword>
<evidence type="ECO:0000259" key="6">
    <source>
        <dbReference type="SMART" id="SM01144"/>
    </source>
</evidence>
<evidence type="ECO:0000256" key="5">
    <source>
        <dbReference type="ARBA" id="ARBA00034489"/>
    </source>
</evidence>
<sequence length="194" mass="21662">MDCGRPCAACFCHCVRPVDNLTALLILQHPDEVSQAKGTAALLHRCLRRSRTVIGERFDAPLATDGLVLLYPAATPSPPLVPPAPGRDRRPLTLVVLDGTWRKSRRMLHENPWLQSLPRLSLIAPPPSRYAIRQAQAPLQRSTLEACALALTQLDADADRYQPLWSAMDDFMALHQQWTGFHRTPSAHRERHSG</sequence>
<evidence type="ECO:0000256" key="1">
    <source>
        <dbReference type="ARBA" id="ARBA00012386"/>
    </source>
</evidence>
<dbReference type="PANTHER" id="PTHR21392:SF0">
    <property type="entry name" value="TRNA-URIDINE AMINOCARBOXYPROPYLTRANSFERASE 2"/>
    <property type="match status" value="1"/>
</dbReference>
<protein>
    <recommendedName>
        <fullName evidence="1">tRNA-uridine aminocarboxypropyltransferase</fullName>
        <ecNumber evidence="1">2.5.1.25</ecNumber>
    </recommendedName>
</protein>
<keyword evidence="8" id="KW-1185">Reference proteome</keyword>
<comment type="similarity">
    <text evidence="5">Belongs to the TDD superfamily. DTWD2 family.</text>
</comment>
<dbReference type="EC" id="2.5.1.25" evidence="1"/>
<dbReference type="SMART" id="SM01144">
    <property type="entry name" value="DTW"/>
    <property type="match status" value="1"/>
</dbReference>
<dbReference type="Proteomes" id="UP001064933">
    <property type="component" value="Chromosome"/>
</dbReference>
<reference evidence="7" key="1">
    <citation type="submission" date="2022-10" db="EMBL/GenBank/DDBJ databases">
        <title>Characterization and whole genome sequencing of a new Roseateles species, isolated from fresh water.</title>
        <authorList>
            <person name="Guliayeva D.Y."/>
            <person name="Akhremchuk A.E."/>
            <person name="Sikolenko M.A."/>
            <person name="Valentovich L.N."/>
            <person name="Sidarenka A.V."/>
        </authorList>
    </citation>
    <scope>NUCLEOTIDE SEQUENCE</scope>
    <source>
        <strain evidence="7">BIM B-1768</strain>
    </source>
</reference>
<evidence type="ECO:0000256" key="4">
    <source>
        <dbReference type="ARBA" id="ARBA00022694"/>
    </source>
</evidence>
<dbReference type="InterPro" id="IPR005636">
    <property type="entry name" value="DTW"/>
</dbReference>
<dbReference type="InterPro" id="IPR039262">
    <property type="entry name" value="DTWD2/TAPT"/>
</dbReference>
<keyword evidence="2" id="KW-0808">Transferase</keyword>
<proteinExistence type="inferred from homology"/>
<dbReference type="PANTHER" id="PTHR21392">
    <property type="entry name" value="TRNA-URIDINE AMINOCARBOXYPROPYLTRANSFERASE 2"/>
    <property type="match status" value="1"/>
</dbReference>
<evidence type="ECO:0000256" key="3">
    <source>
        <dbReference type="ARBA" id="ARBA00022691"/>
    </source>
</evidence>
<keyword evidence="3" id="KW-0949">S-adenosyl-L-methionine</keyword>
<feature type="domain" description="DTW" evidence="6">
    <location>
        <begin position="1"/>
        <end position="177"/>
    </location>
</feature>
<organism evidence="7 8">
    <name type="scientific">Roseateles amylovorans</name>
    <dbReference type="NCBI Taxonomy" id="2978473"/>
    <lineage>
        <taxon>Bacteria</taxon>
        <taxon>Pseudomonadati</taxon>
        <taxon>Pseudomonadota</taxon>
        <taxon>Betaproteobacteria</taxon>
        <taxon>Burkholderiales</taxon>
        <taxon>Sphaerotilaceae</taxon>
        <taxon>Roseateles</taxon>
    </lineage>
</organism>
<name>A0ABY6B7G3_9BURK</name>
<gene>
    <name evidence="7" type="ORF">N4261_03185</name>
</gene>
<dbReference type="EMBL" id="CP104562">
    <property type="protein sequence ID" value="UXH80777.1"/>
    <property type="molecule type" value="Genomic_DNA"/>
</dbReference>
<evidence type="ECO:0000313" key="7">
    <source>
        <dbReference type="EMBL" id="UXH80777.1"/>
    </source>
</evidence>
<dbReference type="Pfam" id="PF03942">
    <property type="entry name" value="DTW"/>
    <property type="match status" value="1"/>
</dbReference>
<accession>A0ABY6B7G3</accession>
<evidence type="ECO:0000256" key="2">
    <source>
        <dbReference type="ARBA" id="ARBA00022679"/>
    </source>
</evidence>